<dbReference type="Proteomes" id="UP000695007">
    <property type="component" value="Unplaced"/>
</dbReference>
<gene>
    <name evidence="4" type="primary">LOC105359938</name>
</gene>
<evidence type="ECO:0000313" key="4">
    <source>
        <dbReference type="RefSeq" id="XP_011495011.1"/>
    </source>
</evidence>
<feature type="transmembrane region" description="Helical" evidence="1">
    <location>
        <begin position="343"/>
        <end position="365"/>
    </location>
</feature>
<accession>A0AAJ6YCJ1</accession>
<keyword evidence="1" id="KW-1133">Transmembrane helix</keyword>
<proteinExistence type="predicted"/>
<sequence>MGLWLVYFILVIIISLEYRKDRIFSVSVSYLNAVSGQETHGTVLFDKSILNNHCWTNEEYVILSSRKMFQDLLPKIEKANIWSDQYIVDLYKYFYICFEYVCKLSTGTTRHLLLKALADVIGGYLYSHLLPVTKLSFYAGNVKYCNVKKIIALYMELKAFLNTNGEGWRKPRRTDMEMEMEHFINTTSIVLKNSNDTTACNNLIVNSNGRCLKPNISLEHSVNGSKRQPLSVFLPYLDNILRPNSIALPFKDQNLWSLHEEESISILSTYYETCVNCILTVSNYKCLLAHFNKEFYNWLLQFVYPRLNDDKFYPAFGSILRMIAYLRKAVATTEPSFLSPIELIIIAISSAILAWMLVGLILVCYRCHHKHSDECSTCDSASSDTAMIFKNANFCNPESSPSTASRTSVGNKITNWWRHSCKIYPNKYNKIIEKDQYLASMSYDSQKLICSHHNVRLPNKRQKRKAKSVSISVSPISSSCRSNPNKVIINKLILL</sequence>
<keyword evidence="3" id="KW-1185">Reference proteome</keyword>
<name>A0AAJ6YCJ1_9HYME</name>
<dbReference type="GeneID" id="105359938"/>
<dbReference type="RefSeq" id="XP_011495011.1">
    <property type="nucleotide sequence ID" value="XM_011496709.1"/>
</dbReference>
<evidence type="ECO:0000256" key="1">
    <source>
        <dbReference type="SAM" id="Phobius"/>
    </source>
</evidence>
<evidence type="ECO:0000256" key="2">
    <source>
        <dbReference type="SAM" id="SignalP"/>
    </source>
</evidence>
<keyword evidence="1" id="KW-0472">Membrane</keyword>
<reference evidence="4" key="1">
    <citation type="submission" date="2025-08" db="UniProtKB">
        <authorList>
            <consortium name="RefSeq"/>
        </authorList>
    </citation>
    <scope>IDENTIFICATION</scope>
</reference>
<feature type="signal peptide" evidence="2">
    <location>
        <begin position="1"/>
        <end position="19"/>
    </location>
</feature>
<evidence type="ECO:0000313" key="3">
    <source>
        <dbReference type="Proteomes" id="UP000695007"/>
    </source>
</evidence>
<keyword evidence="1" id="KW-0812">Transmembrane</keyword>
<organism evidence="3 4">
    <name type="scientific">Ceratosolen solmsi marchali</name>
    <dbReference type="NCBI Taxonomy" id="326594"/>
    <lineage>
        <taxon>Eukaryota</taxon>
        <taxon>Metazoa</taxon>
        <taxon>Ecdysozoa</taxon>
        <taxon>Arthropoda</taxon>
        <taxon>Hexapoda</taxon>
        <taxon>Insecta</taxon>
        <taxon>Pterygota</taxon>
        <taxon>Neoptera</taxon>
        <taxon>Endopterygota</taxon>
        <taxon>Hymenoptera</taxon>
        <taxon>Apocrita</taxon>
        <taxon>Proctotrupomorpha</taxon>
        <taxon>Chalcidoidea</taxon>
        <taxon>Agaonidae</taxon>
        <taxon>Agaoninae</taxon>
        <taxon>Ceratosolen</taxon>
    </lineage>
</organism>
<dbReference type="AlphaFoldDB" id="A0AAJ6YCJ1"/>
<protein>
    <submittedName>
        <fullName evidence="4">Uncharacterized protein LOC105359938</fullName>
    </submittedName>
</protein>
<dbReference type="KEGG" id="csol:105359938"/>
<feature type="chain" id="PRO_5042482834" evidence="2">
    <location>
        <begin position="20"/>
        <end position="495"/>
    </location>
</feature>
<keyword evidence="2" id="KW-0732">Signal</keyword>